<gene>
    <name evidence="1" type="ORF">GCD22_02604</name>
</gene>
<dbReference type="EMBL" id="CP045571">
    <property type="protein sequence ID" value="QFX96781.1"/>
    <property type="molecule type" value="Genomic_DNA"/>
</dbReference>
<accession>A0A5P9XRY5</accession>
<evidence type="ECO:0000313" key="1">
    <source>
        <dbReference type="EMBL" id="QFX96781.1"/>
    </source>
</evidence>
<dbReference type="AlphaFoldDB" id="A0A5P9XRY5"/>
<reference evidence="1 2" key="1">
    <citation type="submission" date="2019-10" db="EMBL/GenBank/DDBJ databases">
        <authorList>
            <person name="Wang R."/>
        </authorList>
    </citation>
    <scope>NUCLEOTIDE SEQUENCE [LARGE SCALE GENOMIC DNA]</scope>
    <source>
        <strain evidence="1 2">ATCC 19377</strain>
    </source>
</reference>
<protein>
    <submittedName>
        <fullName evidence="1">Uncharacterized protein</fullName>
    </submittedName>
</protein>
<sequence length="97" mass="11451">MHEEGLIGDESETGWIITGIESLDFKVPPDFFLLTLDGKFLGRYDIEDQWLLYNEEDAPWLSKEYAESYIKRWKLLVLAWKAKLHNEKCAKLIFILD</sequence>
<proteinExistence type="predicted"/>
<dbReference type="Proteomes" id="UP000363590">
    <property type="component" value="Chromosome"/>
</dbReference>
<evidence type="ECO:0000313" key="2">
    <source>
        <dbReference type="Proteomes" id="UP000363590"/>
    </source>
</evidence>
<organism evidence="1 2">
    <name type="scientific">Acidithiobacillus thiooxidans ATCC 19377</name>
    <dbReference type="NCBI Taxonomy" id="637390"/>
    <lineage>
        <taxon>Bacteria</taxon>
        <taxon>Pseudomonadati</taxon>
        <taxon>Pseudomonadota</taxon>
        <taxon>Acidithiobacillia</taxon>
        <taxon>Acidithiobacillales</taxon>
        <taxon>Acidithiobacillaceae</taxon>
        <taxon>Acidithiobacillus</taxon>
    </lineage>
</organism>
<name>A0A5P9XRY5_ACITH</name>
<dbReference type="KEGG" id="atx:GCD22_02604"/>